<keyword evidence="3" id="KW-1185">Reference proteome</keyword>
<accession>A0A225E064</accession>
<comment type="caution">
    <text evidence="2">The sequence shown here is derived from an EMBL/GenBank/DDBJ whole genome shotgun (WGS) entry which is preliminary data.</text>
</comment>
<dbReference type="CDD" id="cd06260">
    <property type="entry name" value="DUF820-like"/>
    <property type="match status" value="1"/>
</dbReference>
<protein>
    <recommendedName>
        <fullName evidence="1">Putative restriction endonuclease domain-containing protein</fullName>
    </recommendedName>
</protein>
<dbReference type="PANTHER" id="PTHR34107:SF1">
    <property type="entry name" value="SLL0198 PROTEIN"/>
    <property type="match status" value="1"/>
</dbReference>
<dbReference type="EMBL" id="NIDE01000001">
    <property type="protein sequence ID" value="OWK46991.1"/>
    <property type="molecule type" value="Genomic_DNA"/>
</dbReference>
<dbReference type="InterPro" id="IPR011335">
    <property type="entry name" value="Restrct_endonuc-II-like"/>
</dbReference>
<reference evidence="3" key="1">
    <citation type="submission" date="2017-06" db="EMBL/GenBank/DDBJ databases">
        <title>Genome analysis of Fimbriiglobus ruber SP5, the first member of the order Planctomycetales with confirmed chitinolytic capability.</title>
        <authorList>
            <person name="Ravin N.V."/>
            <person name="Rakitin A.L."/>
            <person name="Ivanova A.A."/>
            <person name="Beletsky A.V."/>
            <person name="Kulichevskaya I.S."/>
            <person name="Mardanov A.V."/>
            <person name="Dedysh S.N."/>
        </authorList>
    </citation>
    <scope>NUCLEOTIDE SEQUENCE [LARGE SCALE GENOMIC DNA]</scope>
    <source>
        <strain evidence="3">SP5</strain>
    </source>
</reference>
<gene>
    <name evidence="2" type="ORF">FRUB_00690</name>
</gene>
<dbReference type="Proteomes" id="UP000214646">
    <property type="component" value="Unassembled WGS sequence"/>
</dbReference>
<dbReference type="AlphaFoldDB" id="A0A225E064"/>
<dbReference type="Pfam" id="PF05685">
    <property type="entry name" value="Uma2"/>
    <property type="match status" value="1"/>
</dbReference>
<organism evidence="2 3">
    <name type="scientific">Fimbriiglobus ruber</name>
    <dbReference type="NCBI Taxonomy" id="1908690"/>
    <lineage>
        <taxon>Bacteria</taxon>
        <taxon>Pseudomonadati</taxon>
        <taxon>Planctomycetota</taxon>
        <taxon>Planctomycetia</taxon>
        <taxon>Gemmatales</taxon>
        <taxon>Gemmataceae</taxon>
        <taxon>Fimbriiglobus</taxon>
    </lineage>
</organism>
<evidence type="ECO:0000259" key="1">
    <source>
        <dbReference type="Pfam" id="PF05685"/>
    </source>
</evidence>
<dbReference type="InterPro" id="IPR012296">
    <property type="entry name" value="Nuclease_put_TT1808"/>
</dbReference>
<evidence type="ECO:0000313" key="3">
    <source>
        <dbReference type="Proteomes" id="UP000214646"/>
    </source>
</evidence>
<dbReference type="SUPFAM" id="SSF52980">
    <property type="entry name" value="Restriction endonuclease-like"/>
    <property type="match status" value="1"/>
</dbReference>
<dbReference type="Gene3D" id="3.90.1570.10">
    <property type="entry name" value="tt1808, chain A"/>
    <property type="match status" value="1"/>
</dbReference>
<proteinExistence type="predicted"/>
<sequence>MTAKEFWDFCHLPENETRSFELVRGEVVELSRPTKKHGRVYVNIAFALESYARRVNIGYVVSNDSGVILEEDPDTVVGPDVAFYTDANKFDDMHPKWGEEPPILAVEVLSPNDKVSKTNSKMADYLKNRVKLVWLVDYEERKVTVFRPDWRLDVLGENQELTGNSVLPGFSCHVGDFFRMPGETTPSPAPPVPPSA</sequence>
<dbReference type="InterPro" id="IPR008538">
    <property type="entry name" value="Uma2"/>
</dbReference>
<dbReference type="PANTHER" id="PTHR34107">
    <property type="entry name" value="SLL0198 PROTEIN-RELATED"/>
    <property type="match status" value="1"/>
</dbReference>
<feature type="domain" description="Putative restriction endonuclease" evidence="1">
    <location>
        <begin position="8"/>
        <end position="174"/>
    </location>
</feature>
<name>A0A225E064_9BACT</name>
<evidence type="ECO:0000313" key="2">
    <source>
        <dbReference type="EMBL" id="OWK46991.1"/>
    </source>
</evidence>